<evidence type="ECO:0000256" key="1">
    <source>
        <dbReference type="SAM" id="Coils"/>
    </source>
</evidence>
<dbReference type="InterPro" id="IPR059095">
    <property type="entry name" value="Znf_C2H2_17_2nd"/>
</dbReference>
<dbReference type="EMBL" id="ML996699">
    <property type="protein sequence ID" value="KAF2398576.1"/>
    <property type="molecule type" value="Genomic_DNA"/>
</dbReference>
<feature type="domain" description="C2H2-type" evidence="3">
    <location>
        <begin position="136"/>
        <end position="165"/>
    </location>
</feature>
<dbReference type="Proteomes" id="UP000799640">
    <property type="component" value="Unassembled WGS sequence"/>
</dbReference>
<reference evidence="4" key="1">
    <citation type="journal article" date="2020" name="Stud. Mycol.">
        <title>101 Dothideomycetes genomes: a test case for predicting lifestyles and emergence of pathogens.</title>
        <authorList>
            <person name="Haridas S."/>
            <person name="Albert R."/>
            <person name="Binder M."/>
            <person name="Bloem J."/>
            <person name="Labutti K."/>
            <person name="Salamov A."/>
            <person name="Andreopoulos B."/>
            <person name="Baker S."/>
            <person name="Barry K."/>
            <person name="Bills G."/>
            <person name="Bluhm B."/>
            <person name="Cannon C."/>
            <person name="Castanera R."/>
            <person name="Culley D."/>
            <person name="Daum C."/>
            <person name="Ezra D."/>
            <person name="Gonzalez J."/>
            <person name="Henrissat B."/>
            <person name="Kuo A."/>
            <person name="Liang C."/>
            <person name="Lipzen A."/>
            <person name="Lutzoni F."/>
            <person name="Magnuson J."/>
            <person name="Mondo S."/>
            <person name="Nolan M."/>
            <person name="Ohm R."/>
            <person name="Pangilinan J."/>
            <person name="Park H.-J."/>
            <person name="Ramirez L."/>
            <person name="Alfaro M."/>
            <person name="Sun H."/>
            <person name="Tritt A."/>
            <person name="Yoshinaga Y."/>
            <person name="Zwiers L.-H."/>
            <person name="Turgeon B."/>
            <person name="Goodwin S."/>
            <person name="Spatafora J."/>
            <person name="Crous P."/>
            <person name="Grigoriev I."/>
        </authorList>
    </citation>
    <scope>NUCLEOTIDE SEQUENCE</scope>
    <source>
        <strain evidence="4">CBS 262.69</strain>
    </source>
</reference>
<dbReference type="InterPro" id="IPR059009">
    <property type="entry name" value="Znf_C2H2_17_1st"/>
</dbReference>
<feature type="domain" description="C2H2-type" evidence="3">
    <location>
        <begin position="65"/>
        <end position="95"/>
    </location>
</feature>
<name>A0A6G1HRS9_9PEZI</name>
<dbReference type="GO" id="GO:0005634">
    <property type="term" value="C:nucleus"/>
    <property type="evidence" value="ECO:0007669"/>
    <property type="project" value="TreeGrafter"/>
</dbReference>
<dbReference type="Gene3D" id="3.30.160.60">
    <property type="entry name" value="Classic Zinc Finger"/>
    <property type="match status" value="2"/>
</dbReference>
<feature type="compositionally biased region" description="Basic and acidic residues" evidence="2">
    <location>
        <begin position="34"/>
        <end position="44"/>
    </location>
</feature>
<dbReference type="PANTHER" id="PTHR46179">
    <property type="entry name" value="ZINC FINGER PROTEIN"/>
    <property type="match status" value="1"/>
</dbReference>
<accession>A0A6G1HRS9</accession>
<dbReference type="GO" id="GO:0006357">
    <property type="term" value="P:regulation of transcription by RNA polymerase II"/>
    <property type="evidence" value="ECO:0007669"/>
    <property type="project" value="TreeGrafter"/>
</dbReference>
<feature type="region of interest" description="Disordered" evidence="2">
    <location>
        <begin position="34"/>
        <end position="57"/>
    </location>
</feature>
<dbReference type="PANTHER" id="PTHR46179:SF24">
    <property type="entry name" value="C2H2-TYPE DOMAIN-CONTAINING PROTEIN"/>
    <property type="match status" value="1"/>
</dbReference>
<keyword evidence="1" id="KW-0175">Coiled coil</keyword>
<proteinExistence type="predicted"/>
<dbReference type="Pfam" id="PF26176">
    <property type="entry name" value="zf_C2H2_17_2"/>
    <property type="match status" value="1"/>
</dbReference>
<gene>
    <name evidence="4" type="ORF">EJ06DRAFT_84282</name>
</gene>
<sequence length="289" mass="33147">MSEVEGAALQEAALRPGLEYVHHDVHDVHEMHELPVEEDHEPFSPRRGYTHKRAEDPPKNENGKFVCKFTATCGALTFDRRCEWRTVRSKHMDKHDRPYKCEQPGCEKLQGFTYSGGLLRHQREVHKMHGGTKKALYCPEPNCKRNAGSGFTRKENLSEHIRRVHRRATSSSDGFAQPNTLEHQLEVAVHEEELDLKRRREDDDVPEGDLRDAVKRLRTENLQLQEGMKNIQDKFAKQQALLEQLMRQQTLPQTLSQQVLGGQMMGGQLQGQIQGQVQGGMQTGMQQRV</sequence>
<evidence type="ECO:0000313" key="5">
    <source>
        <dbReference type="Proteomes" id="UP000799640"/>
    </source>
</evidence>
<keyword evidence="5" id="KW-1185">Reference proteome</keyword>
<organism evidence="4 5">
    <name type="scientific">Trichodelitschia bisporula</name>
    <dbReference type="NCBI Taxonomy" id="703511"/>
    <lineage>
        <taxon>Eukaryota</taxon>
        <taxon>Fungi</taxon>
        <taxon>Dikarya</taxon>
        <taxon>Ascomycota</taxon>
        <taxon>Pezizomycotina</taxon>
        <taxon>Dothideomycetes</taxon>
        <taxon>Dothideomycetes incertae sedis</taxon>
        <taxon>Phaeotrichales</taxon>
        <taxon>Phaeotrichaceae</taxon>
        <taxon>Trichodelitschia</taxon>
    </lineage>
</organism>
<evidence type="ECO:0000259" key="3">
    <source>
        <dbReference type="SMART" id="SM00355"/>
    </source>
</evidence>
<dbReference type="AlphaFoldDB" id="A0A6G1HRS9"/>
<dbReference type="SMART" id="SM00355">
    <property type="entry name" value="ZnF_C2H2"/>
    <property type="match status" value="3"/>
</dbReference>
<dbReference type="InterPro" id="IPR051061">
    <property type="entry name" value="Zinc_finger_trans_reg"/>
</dbReference>
<dbReference type="OrthoDB" id="5305647at2759"/>
<dbReference type="InterPro" id="IPR013087">
    <property type="entry name" value="Znf_C2H2_type"/>
</dbReference>
<feature type="domain" description="C2H2-type" evidence="3">
    <location>
        <begin position="99"/>
        <end position="126"/>
    </location>
</feature>
<evidence type="ECO:0000313" key="4">
    <source>
        <dbReference type="EMBL" id="KAF2398576.1"/>
    </source>
</evidence>
<evidence type="ECO:0000256" key="2">
    <source>
        <dbReference type="SAM" id="MobiDB-lite"/>
    </source>
</evidence>
<feature type="coiled-coil region" evidence="1">
    <location>
        <begin position="214"/>
        <end position="248"/>
    </location>
</feature>
<dbReference type="Pfam" id="PF26177">
    <property type="entry name" value="zf_C2H2_17_1st"/>
    <property type="match status" value="1"/>
</dbReference>
<protein>
    <recommendedName>
        <fullName evidence="3">C2H2-type domain-containing protein</fullName>
    </recommendedName>
</protein>